<comment type="similarity">
    <text evidence="1">Belongs to the C/M/P thioester hydrolase family.</text>
</comment>
<dbReference type="GO" id="GO:0006637">
    <property type="term" value="P:acyl-CoA metabolic process"/>
    <property type="evidence" value="ECO:0007669"/>
    <property type="project" value="InterPro"/>
</dbReference>
<accession>A0A160TBV9</accession>
<name>A0A160TBV9_9ZZZZ</name>
<evidence type="ECO:0000259" key="6">
    <source>
        <dbReference type="Pfam" id="PF13622"/>
    </source>
</evidence>
<evidence type="ECO:0000256" key="2">
    <source>
        <dbReference type="ARBA" id="ARBA00011881"/>
    </source>
</evidence>
<dbReference type="GO" id="GO:0009062">
    <property type="term" value="P:fatty acid catabolic process"/>
    <property type="evidence" value="ECO:0007669"/>
    <property type="project" value="TreeGrafter"/>
</dbReference>
<evidence type="ECO:0000256" key="1">
    <source>
        <dbReference type="ARBA" id="ARBA00006538"/>
    </source>
</evidence>
<proteinExistence type="inferred from homology"/>
<dbReference type="EMBL" id="CZQC01000033">
    <property type="protein sequence ID" value="CUS41028.1"/>
    <property type="molecule type" value="Genomic_DNA"/>
</dbReference>
<evidence type="ECO:0000256" key="3">
    <source>
        <dbReference type="ARBA" id="ARBA00022801"/>
    </source>
</evidence>
<reference evidence="7" key="1">
    <citation type="submission" date="2015-10" db="EMBL/GenBank/DDBJ databases">
        <authorList>
            <person name="Gilbert D.G."/>
        </authorList>
    </citation>
    <scope>NUCLEOTIDE SEQUENCE</scope>
</reference>
<feature type="domain" description="Acyl-CoA thioesterase 2 C-terminal" evidence="5">
    <location>
        <begin position="157"/>
        <end position="282"/>
    </location>
</feature>
<evidence type="ECO:0000259" key="5">
    <source>
        <dbReference type="Pfam" id="PF02551"/>
    </source>
</evidence>
<dbReference type="CDD" id="cd03445">
    <property type="entry name" value="Thioesterase_II_repeat2"/>
    <property type="match status" value="1"/>
</dbReference>
<dbReference type="Gene3D" id="2.40.160.210">
    <property type="entry name" value="Acyl-CoA thioesterase, double hotdog domain"/>
    <property type="match status" value="1"/>
</dbReference>
<dbReference type="GO" id="GO:0047617">
    <property type="term" value="F:fatty acyl-CoA hydrolase activity"/>
    <property type="evidence" value="ECO:0007669"/>
    <property type="project" value="InterPro"/>
</dbReference>
<evidence type="ECO:0000313" key="7">
    <source>
        <dbReference type="EMBL" id="CUS41028.1"/>
    </source>
</evidence>
<dbReference type="CDD" id="cd03444">
    <property type="entry name" value="Thioesterase_II_repeat1"/>
    <property type="match status" value="1"/>
</dbReference>
<dbReference type="InterPro" id="IPR025652">
    <property type="entry name" value="TesB_C"/>
</dbReference>
<dbReference type="PANTHER" id="PTHR11066">
    <property type="entry name" value="ACYL-COA THIOESTERASE"/>
    <property type="match status" value="1"/>
</dbReference>
<sequence>MSDVLQDLIKLLRPVFIGENRFRGETQDLGFRALFGGQVMGQSLAAALLTLPEGDWAPHSLHVYFMLAGTVGDHLEFDVDVLRTGRSFATRQVKVTQNGRAILTMICSFQHPEKGFEHQAPMPDVKGPDGIPSQLELARMFRDHFPERVRDIYTADKPIEMRVLDPVNIFAPQKKDPVKFVWMKADAPMGDDYNEHCTMLAYASDFNLVATSLHPHAVSYGQKDLQMASLDHSIWFHRPFRMDEWLLYAIDSPNAGGGRGFCRGQIFNQQGELVVSVAQEGLIRKLDLSAKK</sequence>
<dbReference type="InterPro" id="IPR029069">
    <property type="entry name" value="HotDog_dom_sf"/>
</dbReference>
<dbReference type="SUPFAM" id="SSF54637">
    <property type="entry name" value="Thioesterase/thiol ester dehydrase-isomerase"/>
    <property type="match status" value="2"/>
</dbReference>
<comment type="subunit">
    <text evidence="2">Homotetramer.</text>
</comment>
<evidence type="ECO:0000256" key="4">
    <source>
        <dbReference type="ARBA" id="ARBA00023098"/>
    </source>
</evidence>
<protein>
    <submittedName>
        <fullName evidence="7">Acyl-CoA thioesterase II</fullName>
        <ecNumber evidence="7">3.1.2.-</ecNumber>
    </submittedName>
</protein>
<dbReference type="InterPro" id="IPR042171">
    <property type="entry name" value="Acyl-CoA_hotdog"/>
</dbReference>
<dbReference type="PANTHER" id="PTHR11066:SF34">
    <property type="entry name" value="ACYL-COENZYME A THIOESTERASE 8"/>
    <property type="match status" value="1"/>
</dbReference>
<dbReference type="AlphaFoldDB" id="A0A160TBV9"/>
<gene>
    <name evidence="7" type="ORF">MGWOODY_Tha2328</name>
</gene>
<dbReference type="Pfam" id="PF02551">
    <property type="entry name" value="Acyl_CoA_thio"/>
    <property type="match status" value="1"/>
</dbReference>
<dbReference type="FunFam" id="2.40.160.210:FF:000001">
    <property type="entry name" value="Acyl-CoA thioesterase II"/>
    <property type="match status" value="1"/>
</dbReference>
<keyword evidence="3 7" id="KW-0378">Hydrolase</keyword>
<dbReference type="Pfam" id="PF13622">
    <property type="entry name" value="4HBT_3"/>
    <property type="match status" value="1"/>
</dbReference>
<dbReference type="GO" id="GO:0005829">
    <property type="term" value="C:cytosol"/>
    <property type="evidence" value="ECO:0007669"/>
    <property type="project" value="TreeGrafter"/>
</dbReference>
<feature type="domain" description="Acyl-CoA thioesterase-like N-terminal HotDog" evidence="6">
    <location>
        <begin position="33"/>
        <end position="110"/>
    </location>
</feature>
<organism evidence="7">
    <name type="scientific">hydrothermal vent metagenome</name>
    <dbReference type="NCBI Taxonomy" id="652676"/>
    <lineage>
        <taxon>unclassified sequences</taxon>
        <taxon>metagenomes</taxon>
        <taxon>ecological metagenomes</taxon>
    </lineage>
</organism>
<keyword evidence="4" id="KW-0443">Lipid metabolism</keyword>
<dbReference type="InterPro" id="IPR049449">
    <property type="entry name" value="TesB_ACOT8-like_N"/>
</dbReference>
<dbReference type="InterPro" id="IPR003703">
    <property type="entry name" value="Acyl_CoA_thio"/>
</dbReference>
<dbReference type="EC" id="3.1.2.-" evidence="7"/>